<dbReference type="GeneID" id="76724016"/>
<protein>
    <submittedName>
        <fullName evidence="1">Uncharacterized protein</fullName>
    </submittedName>
</protein>
<sequence>MNEHPRNGESLGILGYGEAPLPSLSAIGGESAVLSSVDKPGLVDIFTAAAVSCASWAEVTDRVGMKTWLCSALTKLDAEELLDLNDIALASREALPEVAAELASAWKIISSDSSLRGSVAIEGWTRLAVGGWTAAIPLRGALYERAQNAAAGNADADIFLVRSLGAALDQWSDDELEQALELLASFEHLQCDVAFELGMVSLRKAVCACDIAEAVAMLAAARRRFESACLEGDRPDAVAFAASCGEVARFLGGEPVREEAVSVIESSSREWFLGYLGEVPHWRQPRAETAGAWTLLVRDLFKLRDIDSPAWYEPARLLADVGRVLCAHNSSALLANPGEIAGAPSESQVGTPLPVALGPRLERALGADESRIYLVERWLSGVAKRIGDDDTLDGDDVAAAAAAVEAALSRIRGDASQVKPSASRESGGSDPNLREALRSVVDHAEYDHIVRIAKQSNYISLRDIRGLGPGAGRYTPLDEELLLESQLRKYRELMPVEFARWQQHLCLLLTLLIRIVKDTLNREQGGTRRYPWHRVGEGKKAHESVLADHLAAIIGASTGFPTDVEVSNRAGGRADVVITFDDAERFVIEVKRILDPATDHELSDAFGDQAGQYTLTGPPFAFLGVLDLNHWDSRLPASGSFWIHPWRVPTTGEVRVLTGFRVLGDVATPSDLSR</sequence>
<proteinExistence type="predicted"/>
<accession>A0A8E4W3J7</accession>
<reference evidence="1 2" key="2">
    <citation type="journal article" date="2019" name="Sci. Rep.">
        <title>Insight into the biology of Mycobacterium mucogenicum and Mycobacterium neoaurum clade members.</title>
        <authorList>
            <person name="Behra P.R.K."/>
            <person name="Pettersson B.M.F."/>
            <person name="Ramesh M."/>
            <person name="Dasgupta S."/>
            <person name="Kirsebom L.A."/>
        </authorList>
    </citation>
    <scope>NUCLEOTIDE SEQUENCE [LARGE SCALE GENOMIC DNA]</scope>
    <source>
        <strain evidence="1 2">DSM 44124</strain>
    </source>
</reference>
<dbReference type="RefSeq" id="WP_138158312.1">
    <property type="nucleotide sequence ID" value="NZ_ANBS01000001.1"/>
</dbReference>
<gene>
    <name evidence="1" type="ORF">C1S78_003825</name>
</gene>
<dbReference type="Proteomes" id="UP000309231">
    <property type="component" value="Chromosome"/>
</dbReference>
<dbReference type="KEGG" id="mmuc:C1S78_003825"/>
<evidence type="ECO:0000313" key="1">
    <source>
        <dbReference type="EMBL" id="QPG70156.1"/>
    </source>
</evidence>
<keyword evidence="2" id="KW-1185">Reference proteome</keyword>
<reference evidence="1 2" key="1">
    <citation type="journal article" date="2019" name="BMC Evol. Biol.">
        <title>Comparative genomics of Mycobacterium mucogenicum and Mycobacterium neoaurum clade members emphasizing tRNA and non-coding RNA.</title>
        <authorList>
            <person name="Behra P.R.K."/>
            <person name="Pettersson B.M.F."/>
            <person name="Das S."/>
            <person name="Dasgupta S."/>
            <person name="Kirsebom L.A."/>
        </authorList>
    </citation>
    <scope>NUCLEOTIDE SEQUENCE [LARGE SCALE GENOMIC DNA]</scope>
    <source>
        <strain evidence="1 2">DSM 44124</strain>
    </source>
</reference>
<dbReference type="AlphaFoldDB" id="A0A8E4W3J7"/>
<name>A0A8E4W3J7_MYCMU</name>
<evidence type="ECO:0000313" key="2">
    <source>
        <dbReference type="Proteomes" id="UP000309231"/>
    </source>
</evidence>
<organism evidence="1 2">
    <name type="scientific">Mycolicibacterium mucogenicum DSM 44124</name>
    <dbReference type="NCBI Taxonomy" id="1226753"/>
    <lineage>
        <taxon>Bacteria</taxon>
        <taxon>Bacillati</taxon>
        <taxon>Actinomycetota</taxon>
        <taxon>Actinomycetes</taxon>
        <taxon>Mycobacteriales</taxon>
        <taxon>Mycobacteriaceae</taxon>
        <taxon>Mycolicibacterium</taxon>
    </lineage>
</organism>
<dbReference type="EMBL" id="CP062008">
    <property type="protein sequence ID" value="QPG70156.1"/>
    <property type="molecule type" value="Genomic_DNA"/>
</dbReference>